<feature type="compositionally biased region" description="Acidic residues" evidence="6">
    <location>
        <begin position="160"/>
        <end position="169"/>
    </location>
</feature>
<sequence>MSYRIEISPNNRAACQDAVCKKEGKKLTKGEIRFGVYVTLPGGSDGHSSFKWRHWGCVSGKSIANLQSNIKRGDGYEWDRIDGYDELDDHPDVQEKIRRVIAQGHIDPEDFNGDPDFNKPGQTAIRGRAKKAKAGDEDEEGGADKASPKKGAKRGRKQVEDEDEDESEEVQPKAKRAKKAVVKADGDAPAPAAKGKRGKRSAVKAEEDEEEEPAPASKKKAVRKSNGASKPKRGRPKKAQEEDEDDED</sequence>
<keyword evidence="5" id="KW-0539">Nucleus</keyword>
<reference evidence="8 9" key="1">
    <citation type="submission" date="2016-07" db="EMBL/GenBank/DDBJ databases">
        <title>Pervasive Adenine N6-methylation of Active Genes in Fungi.</title>
        <authorList>
            <consortium name="DOE Joint Genome Institute"/>
            <person name="Mondo S.J."/>
            <person name="Dannebaum R.O."/>
            <person name="Kuo R.C."/>
            <person name="Labutti K."/>
            <person name="Haridas S."/>
            <person name="Kuo A."/>
            <person name="Salamov A."/>
            <person name="Ahrendt S.R."/>
            <person name="Lipzen A."/>
            <person name="Sullivan W."/>
            <person name="Andreopoulos W.B."/>
            <person name="Clum A."/>
            <person name="Lindquist E."/>
            <person name="Daum C."/>
            <person name="Ramamoorthy G.K."/>
            <person name="Gryganskyi A."/>
            <person name="Culley D."/>
            <person name="Magnuson J.K."/>
            <person name="James T.Y."/>
            <person name="O'Malley M.A."/>
            <person name="Stajich J.E."/>
            <person name="Spatafora J.W."/>
            <person name="Visel A."/>
            <person name="Grigoriev I.V."/>
        </authorList>
    </citation>
    <scope>NUCLEOTIDE SEQUENCE [LARGE SCALE GENOMIC DNA]</scope>
    <source>
        <strain evidence="8 9">CBS 129021</strain>
    </source>
</reference>
<feature type="region of interest" description="Disordered" evidence="6">
    <location>
        <begin position="105"/>
        <end position="248"/>
    </location>
</feature>
<keyword evidence="2" id="KW-0479">Metal-binding</keyword>
<dbReference type="GeneID" id="63779135"/>
<dbReference type="Gene3D" id="3.30.1740.10">
    <property type="entry name" value="Zinc finger, PARP-type"/>
    <property type="match status" value="1"/>
</dbReference>
<dbReference type="GO" id="GO:0005634">
    <property type="term" value="C:nucleus"/>
    <property type="evidence" value="ECO:0007669"/>
    <property type="project" value="UniProtKB-SubCell"/>
</dbReference>
<evidence type="ECO:0000256" key="5">
    <source>
        <dbReference type="ARBA" id="ARBA00023242"/>
    </source>
</evidence>
<dbReference type="OrthoDB" id="429950at2759"/>
<dbReference type="Pfam" id="PF00645">
    <property type="entry name" value="zf-PARP"/>
    <property type="match status" value="1"/>
</dbReference>
<dbReference type="SMART" id="SM01336">
    <property type="entry name" value="zf-PARP"/>
    <property type="match status" value="1"/>
</dbReference>
<organism evidence="8 9">
    <name type="scientific">Pseudomassariella vexata</name>
    <dbReference type="NCBI Taxonomy" id="1141098"/>
    <lineage>
        <taxon>Eukaryota</taxon>
        <taxon>Fungi</taxon>
        <taxon>Dikarya</taxon>
        <taxon>Ascomycota</taxon>
        <taxon>Pezizomycotina</taxon>
        <taxon>Sordariomycetes</taxon>
        <taxon>Xylariomycetidae</taxon>
        <taxon>Amphisphaeriales</taxon>
        <taxon>Pseudomassariaceae</taxon>
        <taxon>Pseudomassariella</taxon>
    </lineage>
</organism>
<keyword evidence="4" id="KW-0862">Zinc</keyword>
<evidence type="ECO:0000256" key="6">
    <source>
        <dbReference type="SAM" id="MobiDB-lite"/>
    </source>
</evidence>
<dbReference type="GO" id="GO:0008270">
    <property type="term" value="F:zinc ion binding"/>
    <property type="evidence" value="ECO:0007669"/>
    <property type="project" value="UniProtKB-KW"/>
</dbReference>
<dbReference type="SUPFAM" id="SSF57716">
    <property type="entry name" value="Glucocorticoid receptor-like (DNA-binding domain)"/>
    <property type="match status" value="1"/>
</dbReference>
<dbReference type="PROSITE" id="PS50064">
    <property type="entry name" value="ZF_PARP_2"/>
    <property type="match status" value="1"/>
</dbReference>
<evidence type="ECO:0000256" key="3">
    <source>
        <dbReference type="ARBA" id="ARBA00022771"/>
    </source>
</evidence>
<dbReference type="EMBL" id="MCFJ01000004">
    <property type="protein sequence ID" value="ORY67259.1"/>
    <property type="molecule type" value="Genomic_DNA"/>
</dbReference>
<comment type="subcellular location">
    <subcellularLocation>
        <location evidence="1">Nucleus</location>
    </subcellularLocation>
</comment>
<evidence type="ECO:0000313" key="9">
    <source>
        <dbReference type="Proteomes" id="UP000193689"/>
    </source>
</evidence>
<gene>
    <name evidence="8" type="ORF">BCR38DRAFT_472708</name>
</gene>
<keyword evidence="9" id="KW-1185">Reference proteome</keyword>
<keyword evidence="3" id="KW-0863">Zinc-finger</keyword>
<evidence type="ECO:0000313" key="8">
    <source>
        <dbReference type="EMBL" id="ORY67259.1"/>
    </source>
</evidence>
<evidence type="ECO:0000256" key="1">
    <source>
        <dbReference type="ARBA" id="ARBA00004123"/>
    </source>
</evidence>
<accession>A0A1Y2E6W6</accession>
<dbReference type="AlphaFoldDB" id="A0A1Y2E6W6"/>
<dbReference type="InterPro" id="IPR036957">
    <property type="entry name" value="Znf_PARP_sf"/>
</dbReference>
<protein>
    <recommendedName>
        <fullName evidence="7">PARP-type domain-containing protein</fullName>
    </recommendedName>
</protein>
<dbReference type="Proteomes" id="UP000193689">
    <property type="component" value="Unassembled WGS sequence"/>
</dbReference>
<feature type="domain" description="PARP-type" evidence="7">
    <location>
        <begin position="13"/>
        <end position="87"/>
    </location>
</feature>
<name>A0A1Y2E6W6_9PEZI</name>
<proteinExistence type="predicted"/>
<evidence type="ECO:0000259" key="7">
    <source>
        <dbReference type="PROSITE" id="PS50064"/>
    </source>
</evidence>
<dbReference type="InterPro" id="IPR001510">
    <property type="entry name" value="Znf_PARP"/>
</dbReference>
<dbReference type="InParanoid" id="A0A1Y2E6W6"/>
<evidence type="ECO:0000256" key="4">
    <source>
        <dbReference type="ARBA" id="ARBA00022833"/>
    </source>
</evidence>
<dbReference type="GO" id="GO:0003677">
    <property type="term" value="F:DNA binding"/>
    <property type="evidence" value="ECO:0007669"/>
    <property type="project" value="InterPro"/>
</dbReference>
<comment type="caution">
    <text evidence="8">The sequence shown here is derived from an EMBL/GenBank/DDBJ whole genome shotgun (WGS) entry which is preliminary data.</text>
</comment>
<dbReference type="STRING" id="1141098.A0A1Y2E6W6"/>
<evidence type="ECO:0000256" key="2">
    <source>
        <dbReference type="ARBA" id="ARBA00022723"/>
    </source>
</evidence>
<dbReference type="RefSeq" id="XP_040717883.1">
    <property type="nucleotide sequence ID" value="XM_040862923.1"/>
</dbReference>